<protein>
    <submittedName>
        <fullName evidence="1">Uncharacterized protein</fullName>
    </submittedName>
</protein>
<accession>A0ABT5R8P3</accession>
<evidence type="ECO:0000313" key="1">
    <source>
        <dbReference type="EMBL" id="MDD1796334.1"/>
    </source>
</evidence>
<proteinExistence type="predicted"/>
<dbReference type="EMBL" id="JAJUBC010000052">
    <property type="protein sequence ID" value="MDD1796334.1"/>
    <property type="molecule type" value="Genomic_DNA"/>
</dbReference>
<comment type="caution">
    <text evidence="1">The sequence shown here is derived from an EMBL/GenBank/DDBJ whole genome shotgun (WGS) entry which is preliminary data.</text>
</comment>
<name>A0ABT5R8P3_9GAMM</name>
<reference evidence="1" key="1">
    <citation type="submission" date="2021-12" db="EMBL/GenBank/DDBJ databases">
        <title>Enterovibrio ZSDZ35 sp. nov. and Enterovibrio ZSDZ42 sp. nov., isolated from coastal seawater in Qingdao.</title>
        <authorList>
            <person name="Zhang P."/>
        </authorList>
    </citation>
    <scope>NUCLEOTIDE SEQUENCE</scope>
    <source>
        <strain evidence="1">ZSDZ42</strain>
    </source>
</reference>
<organism evidence="1 2">
    <name type="scientific">Enterovibrio gelatinilyticus</name>
    <dbReference type="NCBI Taxonomy" id="2899819"/>
    <lineage>
        <taxon>Bacteria</taxon>
        <taxon>Pseudomonadati</taxon>
        <taxon>Pseudomonadota</taxon>
        <taxon>Gammaproteobacteria</taxon>
        <taxon>Vibrionales</taxon>
        <taxon>Vibrionaceae</taxon>
        <taxon>Enterovibrio</taxon>
    </lineage>
</organism>
<sequence>MSVTTLDFSEPFFTVKYVTDEKNIPINEKTIVLNLSEQPLQIESQTLSTFQSVIALNTVITNMQKGVLVERFASYDDEPALLDAVRKLWPLAYEIRREERLKGVGHYMSPKSAIGNIQFSMYFASSVPLNVGLHKHHVHLGGEEPQEIHTQIVGLGKMQQCTEKDLSTLYVEELMAPGTTHKPMFDDALNYPWHQYETITPSIFMAIEVLTSGNNIPR</sequence>
<dbReference type="RefSeq" id="WP_274167065.1">
    <property type="nucleotide sequence ID" value="NZ_JAJUBC010000052.1"/>
</dbReference>
<keyword evidence="2" id="KW-1185">Reference proteome</keyword>
<dbReference type="Proteomes" id="UP001149400">
    <property type="component" value="Unassembled WGS sequence"/>
</dbReference>
<gene>
    <name evidence="1" type="ORF">LRP50_24745</name>
</gene>
<evidence type="ECO:0000313" key="2">
    <source>
        <dbReference type="Proteomes" id="UP001149400"/>
    </source>
</evidence>